<dbReference type="VEuPathDB" id="AmoebaDB:EHI7A_017080"/>
<dbReference type="Proteomes" id="UP000078387">
    <property type="component" value="Unassembled WGS sequence"/>
</dbReference>
<dbReference type="VEuPathDB" id="AmoebaDB:EHI5A_032320"/>
<sequence>MSVKLSDSERLAERYIETKNYMVEEQGLLIALLNKYYEIQVKLPRKKSSKTANLVRVVAIGDGNDTIDFTKTVEDICKCKMYFDEHNGISEKTAYRRFTNNKISEAHHYLMDLLRLHGYFYNSYYSSGKNHSNKTETFTDIFKEGKHLFGLHDIVQKGIEINEWMHSELSSNDLLFLSKNDSILQSFIN</sequence>
<organism evidence="1 2">
    <name type="scientific">Entamoeba histolytica</name>
    <dbReference type="NCBI Taxonomy" id="5759"/>
    <lineage>
        <taxon>Eukaryota</taxon>
        <taxon>Amoebozoa</taxon>
        <taxon>Evosea</taxon>
        <taxon>Archamoebae</taxon>
        <taxon>Mastigamoebida</taxon>
        <taxon>Entamoebidae</taxon>
        <taxon>Entamoeba</taxon>
    </lineage>
</organism>
<dbReference type="VEuPathDB" id="AmoebaDB:KM1_040520"/>
<dbReference type="VEuPathDB" id="AmoebaDB:EHI8A_061370"/>
<evidence type="ECO:0000313" key="1">
    <source>
        <dbReference type="EMBL" id="GAT95772.1"/>
    </source>
</evidence>
<protein>
    <submittedName>
        <fullName evidence="1">Uncharacterized protein</fullName>
    </submittedName>
</protein>
<gene>
    <name evidence="1" type="ORF">CL6EHI_106270</name>
</gene>
<dbReference type="AlphaFoldDB" id="A0A5K1VR99"/>
<comment type="caution">
    <text evidence="1">The sequence shown here is derived from an EMBL/GenBank/DDBJ whole genome shotgun (WGS) entry which is preliminary data.</text>
</comment>
<proteinExistence type="predicted"/>
<name>A0A5K1VR99_ENTHI</name>
<dbReference type="OMA" id="KEDMHIC"/>
<reference evidence="1 2" key="1">
    <citation type="submission" date="2016-05" db="EMBL/GenBank/DDBJ databases">
        <title>First whole genome sequencing of Entamoeba histolytica HM1:IMSS-clone-6.</title>
        <authorList>
            <person name="Mukherjee Avik.K."/>
            <person name="Izumyama S."/>
            <person name="Nakada-Tsukui K."/>
            <person name="Nozaki T."/>
        </authorList>
    </citation>
    <scope>NUCLEOTIDE SEQUENCE [LARGE SCALE GENOMIC DNA]</scope>
    <source>
        <strain evidence="1 2">HM1:IMSS clone 6</strain>
    </source>
</reference>
<dbReference type="VEuPathDB" id="AmoebaDB:EHI_106270"/>
<accession>A0A5K1VR99</accession>
<dbReference type="EMBL" id="BDEQ01000001">
    <property type="protein sequence ID" value="GAT95772.1"/>
    <property type="molecule type" value="Genomic_DNA"/>
</dbReference>
<evidence type="ECO:0000313" key="2">
    <source>
        <dbReference type="Proteomes" id="UP000078387"/>
    </source>
</evidence>